<dbReference type="Proteomes" id="UP000790709">
    <property type="component" value="Unassembled WGS sequence"/>
</dbReference>
<comment type="caution">
    <text evidence="1">The sequence shown here is derived from an EMBL/GenBank/DDBJ whole genome shotgun (WGS) entry which is preliminary data.</text>
</comment>
<reference evidence="1" key="1">
    <citation type="journal article" date="2021" name="New Phytol.">
        <title>Evolutionary innovations through gain and loss of genes in the ectomycorrhizal Boletales.</title>
        <authorList>
            <person name="Wu G."/>
            <person name="Miyauchi S."/>
            <person name="Morin E."/>
            <person name="Kuo A."/>
            <person name="Drula E."/>
            <person name="Varga T."/>
            <person name="Kohler A."/>
            <person name="Feng B."/>
            <person name="Cao Y."/>
            <person name="Lipzen A."/>
            <person name="Daum C."/>
            <person name="Hundley H."/>
            <person name="Pangilinan J."/>
            <person name="Johnson J."/>
            <person name="Barry K."/>
            <person name="LaButti K."/>
            <person name="Ng V."/>
            <person name="Ahrendt S."/>
            <person name="Min B."/>
            <person name="Choi I.G."/>
            <person name="Park H."/>
            <person name="Plett J.M."/>
            <person name="Magnuson J."/>
            <person name="Spatafora J.W."/>
            <person name="Nagy L.G."/>
            <person name="Henrissat B."/>
            <person name="Grigoriev I.V."/>
            <person name="Yang Z.L."/>
            <person name="Xu J."/>
            <person name="Martin F.M."/>
        </authorList>
    </citation>
    <scope>NUCLEOTIDE SEQUENCE</scope>
    <source>
        <strain evidence="1">KUC20120723A-06</strain>
    </source>
</reference>
<evidence type="ECO:0000313" key="2">
    <source>
        <dbReference type="Proteomes" id="UP000790709"/>
    </source>
</evidence>
<name>A0ACB8BH25_9AGAM</name>
<dbReference type="EMBL" id="MU266421">
    <property type="protein sequence ID" value="KAH7924558.1"/>
    <property type="molecule type" value="Genomic_DNA"/>
</dbReference>
<gene>
    <name evidence="1" type="ORF">BV22DRAFT_1013080</name>
</gene>
<organism evidence="1 2">
    <name type="scientific">Leucogyrophana mollusca</name>
    <dbReference type="NCBI Taxonomy" id="85980"/>
    <lineage>
        <taxon>Eukaryota</taxon>
        <taxon>Fungi</taxon>
        <taxon>Dikarya</taxon>
        <taxon>Basidiomycota</taxon>
        <taxon>Agaricomycotina</taxon>
        <taxon>Agaricomycetes</taxon>
        <taxon>Agaricomycetidae</taxon>
        <taxon>Boletales</taxon>
        <taxon>Boletales incertae sedis</taxon>
        <taxon>Leucogyrophana</taxon>
    </lineage>
</organism>
<evidence type="ECO:0000313" key="1">
    <source>
        <dbReference type="EMBL" id="KAH7924558.1"/>
    </source>
</evidence>
<accession>A0ACB8BH25</accession>
<proteinExistence type="predicted"/>
<keyword evidence="2" id="KW-1185">Reference proteome</keyword>
<sequence>MRIFSHLSFVLSLALSLSSASADPHAHQGRWHHAKRQTSDLSVRAPGDAHLYKRFDGARFTYYADGLGACGKTNAPGDFIVALNSAQFGGGGDCFKSITITVNGKTTGAQIVDECPGCPFGGLDMSQGLFDFFASESVGVLYGSWWFDGQAPPPPPPPPTWQPPPPPSTTWQPPPPSTTWAPPPPSTTWSPPPSSDSSSSSSSSPSSSSISSLSSSVPSLTTSASAAPAETVGAVAVTVADTSNIYDLNLAIVYLAAFLTTHSASE</sequence>
<protein>
    <submittedName>
        <fullName evidence="1">Uncharacterized protein</fullName>
    </submittedName>
</protein>